<proteinExistence type="predicted"/>
<reference evidence="2 3" key="1">
    <citation type="submission" date="2019-03" db="EMBL/GenBank/DDBJ databases">
        <title>First draft genome of Liparis tanakae, snailfish: a comprehensive survey of snailfish specific genes.</title>
        <authorList>
            <person name="Kim W."/>
            <person name="Song I."/>
            <person name="Jeong J.-H."/>
            <person name="Kim D."/>
            <person name="Kim S."/>
            <person name="Ryu S."/>
            <person name="Song J.Y."/>
            <person name="Lee S.K."/>
        </authorList>
    </citation>
    <scope>NUCLEOTIDE SEQUENCE [LARGE SCALE GENOMIC DNA]</scope>
    <source>
        <tissue evidence="2">Muscle</tissue>
    </source>
</reference>
<keyword evidence="1" id="KW-0732">Signal</keyword>
<gene>
    <name evidence="2" type="ORF">EYF80_005318</name>
</gene>
<protein>
    <recommendedName>
        <fullName evidence="4">Secreted protein</fullName>
    </recommendedName>
</protein>
<feature type="signal peptide" evidence="1">
    <location>
        <begin position="1"/>
        <end position="26"/>
    </location>
</feature>
<evidence type="ECO:0000256" key="1">
    <source>
        <dbReference type="SAM" id="SignalP"/>
    </source>
</evidence>
<name>A0A4Z2J1V3_9TELE</name>
<dbReference type="Proteomes" id="UP000314294">
    <property type="component" value="Unassembled WGS sequence"/>
</dbReference>
<organism evidence="2 3">
    <name type="scientific">Liparis tanakae</name>
    <name type="common">Tanaka's snailfish</name>
    <dbReference type="NCBI Taxonomy" id="230148"/>
    <lineage>
        <taxon>Eukaryota</taxon>
        <taxon>Metazoa</taxon>
        <taxon>Chordata</taxon>
        <taxon>Craniata</taxon>
        <taxon>Vertebrata</taxon>
        <taxon>Euteleostomi</taxon>
        <taxon>Actinopterygii</taxon>
        <taxon>Neopterygii</taxon>
        <taxon>Teleostei</taxon>
        <taxon>Neoteleostei</taxon>
        <taxon>Acanthomorphata</taxon>
        <taxon>Eupercaria</taxon>
        <taxon>Perciformes</taxon>
        <taxon>Cottioidei</taxon>
        <taxon>Cottales</taxon>
        <taxon>Liparidae</taxon>
        <taxon>Liparis</taxon>
    </lineage>
</organism>
<dbReference type="EMBL" id="SRLO01000027">
    <property type="protein sequence ID" value="TNN84325.1"/>
    <property type="molecule type" value="Genomic_DNA"/>
</dbReference>
<feature type="chain" id="PRO_5021207856" description="Secreted protein" evidence="1">
    <location>
        <begin position="27"/>
        <end position="67"/>
    </location>
</feature>
<dbReference type="AlphaFoldDB" id="A0A4Z2J1V3"/>
<evidence type="ECO:0000313" key="2">
    <source>
        <dbReference type="EMBL" id="TNN84325.1"/>
    </source>
</evidence>
<evidence type="ECO:0000313" key="3">
    <source>
        <dbReference type="Proteomes" id="UP000314294"/>
    </source>
</evidence>
<keyword evidence="3" id="KW-1185">Reference proteome</keyword>
<accession>A0A4Z2J1V3</accession>
<evidence type="ECO:0008006" key="4">
    <source>
        <dbReference type="Google" id="ProtNLM"/>
    </source>
</evidence>
<sequence>MQTLPGHMALALLCLRRSLLSGVVGGQPVPCPVTTLDSCFRSRINLIIGNVGFHTLEQSQQLLQETE</sequence>
<comment type="caution">
    <text evidence="2">The sequence shown here is derived from an EMBL/GenBank/DDBJ whole genome shotgun (WGS) entry which is preliminary data.</text>
</comment>